<proteinExistence type="predicted"/>
<evidence type="ECO:0000313" key="2">
    <source>
        <dbReference type="Proteomes" id="UP001358586"/>
    </source>
</evidence>
<reference evidence="1 2" key="1">
    <citation type="submission" date="2023-03" db="EMBL/GenBank/DDBJ databases">
        <title>WGS of Gossypium arboreum.</title>
        <authorList>
            <person name="Yu D."/>
        </authorList>
    </citation>
    <scope>NUCLEOTIDE SEQUENCE [LARGE SCALE GENOMIC DNA]</scope>
    <source>
        <tissue evidence="1">Leaf</tissue>
    </source>
</reference>
<accession>A0ABR0MNR7</accession>
<organism evidence="1 2">
    <name type="scientific">Gossypium arboreum</name>
    <name type="common">Tree cotton</name>
    <name type="synonym">Gossypium nanking</name>
    <dbReference type="NCBI Taxonomy" id="29729"/>
    <lineage>
        <taxon>Eukaryota</taxon>
        <taxon>Viridiplantae</taxon>
        <taxon>Streptophyta</taxon>
        <taxon>Embryophyta</taxon>
        <taxon>Tracheophyta</taxon>
        <taxon>Spermatophyta</taxon>
        <taxon>Magnoliopsida</taxon>
        <taxon>eudicotyledons</taxon>
        <taxon>Gunneridae</taxon>
        <taxon>Pentapetalae</taxon>
        <taxon>rosids</taxon>
        <taxon>malvids</taxon>
        <taxon>Malvales</taxon>
        <taxon>Malvaceae</taxon>
        <taxon>Malvoideae</taxon>
        <taxon>Gossypium</taxon>
    </lineage>
</organism>
<protein>
    <submittedName>
        <fullName evidence="1">Uncharacterized protein</fullName>
    </submittedName>
</protein>
<gene>
    <name evidence="1" type="ORF">PVK06_043545</name>
</gene>
<keyword evidence="2" id="KW-1185">Reference proteome</keyword>
<name>A0ABR0MNR7_GOSAR</name>
<dbReference type="EMBL" id="JARKNE010000012">
    <property type="protein sequence ID" value="KAK5775632.1"/>
    <property type="molecule type" value="Genomic_DNA"/>
</dbReference>
<sequence>MCRCMPIWLKFLLLQQRPSQIVVVVPYLVHVGVDFILGYSVRTKAVMVIWHSDTSTDSIVTTTIKLLRPQRDSPLLMMDRGCTMIFLDDLLVLVDLGSMLAWRELFRHNFLAALCGEDGHHSRILGFLYRKLGLLIPLPIIKLMRLVTWSGLLVDHTVIWFSLLVASLYYGPYDRPPMERDSGQCFFAPSSSVHRLHDTGQNIGPSSPSGQAIAGPNFGQNALEPTTNYVGLEGSFGSRQGLLELTVLSSSELIRAYCSSAQEEFTDHSLKE</sequence>
<comment type="caution">
    <text evidence="1">The sequence shown here is derived from an EMBL/GenBank/DDBJ whole genome shotgun (WGS) entry which is preliminary data.</text>
</comment>
<dbReference type="Proteomes" id="UP001358586">
    <property type="component" value="Chromosome 12"/>
</dbReference>
<evidence type="ECO:0000313" key="1">
    <source>
        <dbReference type="EMBL" id="KAK5775632.1"/>
    </source>
</evidence>